<sequence length="84" mass="9360">MNRYLVILMRKPHVDPAVVSMHRDFLDDLRAQGRNEMNGPFGDGSGGAYLLRANDLDEAMAIVQRDPAHISGGWEITVHAWQAS</sequence>
<feature type="domain" description="YCII-related" evidence="2">
    <location>
        <begin position="11"/>
        <end position="76"/>
    </location>
</feature>
<protein>
    <recommendedName>
        <fullName evidence="2">YCII-related domain-containing protein</fullName>
    </recommendedName>
</protein>
<dbReference type="InterPro" id="IPR011008">
    <property type="entry name" value="Dimeric_a/b-barrel"/>
</dbReference>
<comment type="similarity">
    <text evidence="1">Belongs to the YciI family.</text>
</comment>
<accession>A0ABQ2ZVQ5</accession>
<organism evidence="3 4">
    <name type="scientific">Rhodanobacter panaciterrae</name>
    <dbReference type="NCBI Taxonomy" id="490572"/>
    <lineage>
        <taxon>Bacteria</taxon>
        <taxon>Pseudomonadati</taxon>
        <taxon>Pseudomonadota</taxon>
        <taxon>Gammaproteobacteria</taxon>
        <taxon>Lysobacterales</taxon>
        <taxon>Rhodanobacteraceae</taxon>
        <taxon>Rhodanobacter</taxon>
    </lineage>
</organism>
<evidence type="ECO:0000313" key="3">
    <source>
        <dbReference type="EMBL" id="GGY23630.1"/>
    </source>
</evidence>
<dbReference type="SUPFAM" id="SSF54909">
    <property type="entry name" value="Dimeric alpha+beta barrel"/>
    <property type="match status" value="1"/>
</dbReference>
<dbReference type="RefSeq" id="WP_189440626.1">
    <property type="nucleotide sequence ID" value="NZ_BMXT01000001.1"/>
</dbReference>
<dbReference type="Pfam" id="PF03795">
    <property type="entry name" value="YCII"/>
    <property type="match status" value="1"/>
</dbReference>
<dbReference type="EMBL" id="BMXT01000001">
    <property type="protein sequence ID" value="GGY23630.1"/>
    <property type="molecule type" value="Genomic_DNA"/>
</dbReference>
<gene>
    <name evidence="3" type="ORF">GCM10008098_16410</name>
</gene>
<comment type="caution">
    <text evidence="3">The sequence shown here is derived from an EMBL/GenBank/DDBJ whole genome shotgun (WGS) entry which is preliminary data.</text>
</comment>
<dbReference type="PANTHER" id="PTHR37828">
    <property type="entry name" value="GSR2449 PROTEIN"/>
    <property type="match status" value="1"/>
</dbReference>
<evidence type="ECO:0000259" key="2">
    <source>
        <dbReference type="Pfam" id="PF03795"/>
    </source>
</evidence>
<evidence type="ECO:0000256" key="1">
    <source>
        <dbReference type="ARBA" id="ARBA00007689"/>
    </source>
</evidence>
<dbReference type="Proteomes" id="UP000621898">
    <property type="component" value="Unassembled WGS sequence"/>
</dbReference>
<dbReference type="InterPro" id="IPR005545">
    <property type="entry name" value="YCII"/>
</dbReference>
<dbReference type="Gene3D" id="3.30.70.1060">
    <property type="entry name" value="Dimeric alpha+beta barrel"/>
    <property type="match status" value="1"/>
</dbReference>
<reference evidence="4" key="1">
    <citation type="journal article" date="2019" name="Int. J. Syst. Evol. Microbiol.">
        <title>The Global Catalogue of Microorganisms (GCM) 10K type strain sequencing project: providing services to taxonomists for standard genome sequencing and annotation.</title>
        <authorList>
            <consortium name="The Broad Institute Genomics Platform"/>
            <consortium name="The Broad Institute Genome Sequencing Center for Infectious Disease"/>
            <person name="Wu L."/>
            <person name="Ma J."/>
        </authorList>
    </citation>
    <scope>NUCLEOTIDE SEQUENCE [LARGE SCALE GENOMIC DNA]</scope>
    <source>
        <strain evidence="4">KCTC 22232</strain>
    </source>
</reference>
<proteinExistence type="inferred from homology"/>
<evidence type="ECO:0000313" key="4">
    <source>
        <dbReference type="Proteomes" id="UP000621898"/>
    </source>
</evidence>
<name>A0ABQ2ZVQ5_9GAMM</name>
<keyword evidence="4" id="KW-1185">Reference proteome</keyword>
<dbReference type="PANTHER" id="PTHR37828:SF1">
    <property type="entry name" value="YCII-RELATED DOMAIN-CONTAINING PROTEIN"/>
    <property type="match status" value="1"/>
</dbReference>